<dbReference type="PROSITE" id="PS50122">
    <property type="entry name" value="CHEB"/>
    <property type="match status" value="1"/>
</dbReference>
<evidence type="ECO:0000256" key="4">
    <source>
        <dbReference type="ARBA" id="ARBA00022801"/>
    </source>
</evidence>
<dbReference type="SUPFAM" id="SSF52172">
    <property type="entry name" value="CheY-like"/>
    <property type="match status" value="1"/>
</dbReference>
<dbReference type="Proteomes" id="UP000291078">
    <property type="component" value="Unassembled WGS sequence"/>
</dbReference>
<comment type="subcellular location">
    <subcellularLocation>
        <location evidence="6">Cytoplasm</location>
    </subcellularLocation>
</comment>
<dbReference type="SUPFAM" id="SSF52738">
    <property type="entry name" value="Methylesterase CheB, C-terminal domain"/>
    <property type="match status" value="1"/>
</dbReference>
<name>A0A4Q7RTZ2_9BURK</name>
<dbReference type="PIRSF" id="PIRSF000876">
    <property type="entry name" value="RR_chemtxs_CheB"/>
    <property type="match status" value="1"/>
</dbReference>
<dbReference type="EC" id="3.5.1.44" evidence="6"/>
<evidence type="ECO:0000313" key="12">
    <source>
        <dbReference type="EMBL" id="RZT36290.1"/>
    </source>
</evidence>
<evidence type="ECO:0000256" key="8">
    <source>
        <dbReference type="PROSITE-ProRule" id="PRU00169"/>
    </source>
</evidence>
<evidence type="ECO:0000256" key="2">
    <source>
        <dbReference type="ARBA" id="ARBA00022500"/>
    </source>
</evidence>
<dbReference type="GO" id="GO:0005737">
    <property type="term" value="C:cytoplasm"/>
    <property type="evidence" value="ECO:0007669"/>
    <property type="project" value="UniProtKB-SubCell"/>
</dbReference>
<dbReference type="PANTHER" id="PTHR42872:SF6">
    <property type="entry name" value="PROTEIN-GLUTAMATE METHYLESTERASE_PROTEIN-GLUTAMINE GLUTAMINASE"/>
    <property type="match status" value="1"/>
</dbReference>
<dbReference type="EMBL" id="SGXM01000005">
    <property type="protein sequence ID" value="RZT36290.1"/>
    <property type="molecule type" value="Genomic_DNA"/>
</dbReference>
<dbReference type="CDD" id="cd16432">
    <property type="entry name" value="CheB_Rec"/>
    <property type="match status" value="1"/>
</dbReference>
<dbReference type="EC" id="3.1.1.61" evidence="6"/>
<comment type="caution">
    <text evidence="12">The sequence shown here is derived from an EMBL/GenBank/DDBJ whole genome shotgun (WGS) entry which is preliminary data.</text>
</comment>
<evidence type="ECO:0000313" key="13">
    <source>
        <dbReference type="Proteomes" id="UP000291078"/>
    </source>
</evidence>
<feature type="active site" evidence="6 7">
    <location>
        <position position="278"/>
    </location>
</feature>
<dbReference type="RefSeq" id="WP_130392576.1">
    <property type="nucleotide sequence ID" value="NZ_SGXM01000005.1"/>
</dbReference>
<keyword evidence="13" id="KW-1185">Reference proteome</keyword>
<dbReference type="GO" id="GO:0008984">
    <property type="term" value="F:protein-glutamate methylesterase activity"/>
    <property type="evidence" value="ECO:0007669"/>
    <property type="project" value="UniProtKB-UniRule"/>
</dbReference>
<dbReference type="OrthoDB" id="9793421at2"/>
<comment type="similarity">
    <text evidence="6">Belongs to the CheB family.</text>
</comment>
<dbReference type="SMART" id="SM00448">
    <property type="entry name" value="REC"/>
    <property type="match status" value="1"/>
</dbReference>
<dbReference type="Gene3D" id="3.40.50.2300">
    <property type="match status" value="1"/>
</dbReference>
<dbReference type="InterPro" id="IPR011006">
    <property type="entry name" value="CheY-like_superfamily"/>
</dbReference>
<keyword evidence="3 6" id="KW-0597">Phosphoprotein</keyword>
<dbReference type="GO" id="GO:0050568">
    <property type="term" value="F:protein-glutamine glutaminase activity"/>
    <property type="evidence" value="ECO:0007669"/>
    <property type="project" value="UniProtKB-UniRule"/>
</dbReference>
<evidence type="ECO:0000259" key="10">
    <source>
        <dbReference type="PROSITE" id="PS50110"/>
    </source>
</evidence>
<evidence type="ECO:0000256" key="7">
    <source>
        <dbReference type="PROSITE-ProRule" id="PRU00050"/>
    </source>
</evidence>
<reference evidence="12 13" key="1">
    <citation type="journal article" date="2015" name="Stand. Genomic Sci.">
        <title>Genomic Encyclopedia of Bacterial and Archaeal Type Strains, Phase III: the genomes of soil and plant-associated and newly described type strains.</title>
        <authorList>
            <person name="Whitman W.B."/>
            <person name="Woyke T."/>
            <person name="Klenk H.P."/>
            <person name="Zhou Y."/>
            <person name="Lilburn T.G."/>
            <person name="Beck B.J."/>
            <person name="De Vos P."/>
            <person name="Vandamme P."/>
            <person name="Eisen J.A."/>
            <person name="Garrity G."/>
            <person name="Hugenholtz P."/>
            <person name="Kyrpides N.C."/>
        </authorList>
    </citation>
    <scope>NUCLEOTIDE SEQUENCE [LARGE SCALE GENOMIC DNA]</scope>
    <source>
        <strain evidence="12 13">ASC-9842</strain>
    </source>
</reference>
<accession>A0A4Q7RTZ2</accession>
<evidence type="ECO:0000256" key="3">
    <source>
        <dbReference type="ARBA" id="ARBA00022553"/>
    </source>
</evidence>
<dbReference type="NCBIfam" id="NF001965">
    <property type="entry name" value="PRK00742.1"/>
    <property type="match status" value="1"/>
</dbReference>
<dbReference type="Pfam" id="PF00072">
    <property type="entry name" value="Response_reg"/>
    <property type="match status" value="1"/>
</dbReference>
<evidence type="ECO:0000256" key="9">
    <source>
        <dbReference type="SAM" id="MobiDB-lite"/>
    </source>
</evidence>
<feature type="domain" description="Response regulatory" evidence="10">
    <location>
        <begin position="2"/>
        <end position="119"/>
    </location>
</feature>
<dbReference type="InterPro" id="IPR001789">
    <property type="entry name" value="Sig_transdc_resp-reg_receiver"/>
</dbReference>
<keyword evidence="1 6" id="KW-0963">Cytoplasm</keyword>
<dbReference type="InterPro" id="IPR035909">
    <property type="entry name" value="CheB_C"/>
</dbReference>
<proteinExistence type="inferred from homology"/>
<dbReference type="CDD" id="cd17541">
    <property type="entry name" value="REC_CheB-like"/>
    <property type="match status" value="1"/>
</dbReference>
<dbReference type="InterPro" id="IPR000673">
    <property type="entry name" value="Sig_transdc_resp-reg_Me-estase"/>
</dbReference>
<feature type="active site" evidence="6 7">
    <location>
        <position position="185"/>
    </location>
</feature>
<dbReference type="Gene3D" id="3.40.50.180">
    <property type="entry name" value="Methylesterase CheB, C-terminal domain"/>
    <property type="match status" value="1"/>
</dbReference>
<dbReference type="NCBIfam" id="NF009206">
    <property type="entry name" value="PRK12555.1"/>
    <property type="match status" value="1"/>
</dbReference>
<feature type="region of interest" description="Disordered" evidence="9">
    <location>
        <begin position="336"/>
        <end position="356"/>
    </location>
</feature>
<dbReference type="GO" id="GO:0000156">
    <property type="term" value="F:phosphorelay response regulator activity"/>
    <property type="evidence" value="ECO:0007669"/>
    <property type="project" value="InterPro"/>
</dbReference>
<protein>
    <recommendedName>
        <fullName evidence="6">Protein-glutamate methylesterase/protein-glutamine glutaminase</fullName>
        <ecNumber evidence="6">3.1.1.61</ecNumber>
        <ecNumber evidence="6">3.5.1.44</ecNumber>
    </recommendedName>
</protein>
<evidence type="ECO:0000256" key="1">
    <source>
        <dbReference type="ARBA" id="ARBA00022490"/>
    </source>
</evidence>
<feature type="modified residue" description="4-aspartylphosphate" evidence="6 8">
    <location>
        <position position="53"/>
    </location>
</feature>
<comment type="catalytic activity">
    <reaction evidence="5 6">
        <text>[protein]-L-glutamate 5-O-methyl ester + H2O = L-glutamyl-[protein] + methanol + H(+)</text>
        <dbReference type="Rhea" id="RHEA:23236"/>
        <dbReference type="Rhea" id="RHEA-COMP:10208"/>
        <dbReference type="Rhea" id="RHEA-COMP:10311"/>
        <dbReference type="ChEBI" id="CHEBI:15377"/>
        <dbReference type="ChEBI" id="CHEBI:15378"/>
        <dbReference type="ChEBI" id="CHEBI:17790"/>
        <dbReference type="ChEBI" id="CHEBI:29973"/>
        <dbReference type="ChEBI" id="CHEBI:82795"/>
        <dbReference type="EC" id="3.1.1.61"/>
    </reaction>
</comment>
<feature type="domain" description="CheB-type methylesterase" evidence="11">
    <location>
        <begin position="146"/>
        <end position="330"/>
    </location>
</feature>
<sequence length="356" mass="37101">MRIGIVNDSALAVAALRRALALDPDLEVAWVAANGELGVQMAAAQTPDLILMDLLMPVMDGVEATRRIMAATPCAIVVVTMDLGRNANQVFDAMGHGAIDAVDTPTLTESDARLAAGPLLRKIRNIGRLIGGRLQAAPALAAATSALAAPRLVSIGASAGGPAALASLLGALPADFGAAVVAVQHVDEAFAQGMAEWLDAQCPMPVRIARAGEMPQAGTVLLAGTNDHLRLVAGARMAYTAEPGDYLYRPSIDVFFESVVEHWRGAAMGVLLTGMGRDGAQGLKAMRERGFLTIAQDQATSAVYGMPKAAAAIGAASEILPLPRIAPRLVRACADATDRPDKNDKNDKKNANKEYR</sequence>
<comment type="function">
    <text evidence="6">Involved in chemotaxis. Part of a chemotaxis signal transduction system that modulates chemotaxis in response to various stimuli. Catalyzes the demethylation of specific methylglutamate residues introduced into the chemoreceptors (methyl-accepting chemotaxis proteins or MCP) by CheR. Also mediates the irreversible deamidation of specific glutamine residues to glutamic acid.</text>
</comment>
<evidence type="ECO:0000259" key="11">
    <source>
        <dbReference type="PROSITE" id="PS50122"/>
    </source>
</evidence>
<evidence type="ECO:0000256" key="6">
    <source>
        <dbReference type="HAMAP-Rule" id="MF_00099"/>
    </source>
</evidence>
<evidence type="ECO:0000256" key="5">
    <source>
        <dbReference type="ARBA" id="ARBA00048267"/>
    </source>
</evidence>
<dbReference type="PANTHER" id="PTHR42872">
    <property type="entry name" value="PROTEIN-GLUTAMATE METHYLESTERASE/PROTEIN-GLUTAMINE GLUTAMINASE"/>
    <property type="match status" value="1"/>
</dbReference>
<gene>
    <name evidence="6" type="primary">cheB</name>
    <name evidence="12" type="ORF">EV147_3609</name>
</gene>
<comment type="catalytic activity">
    <reaction evidence="6">
        <text>L-glutaminyl-[protein] + H2O = L-glutamyl-[protein] + NH4(+)</text>
        <dbReference type="Rhea" id="RHEA:16441"/>
        <dbReference type="Rhea" id="RHEA-COMP:10207"/>
        <dbReference type="Rhea" id="RHEA-COMP:10208"/>
        <dbReference type="ChEBI" id="CHEBI:15377"/>
        <dbReference type="ChEBI" id="CHEBI:28938"/>
        <dbReference type="ChEBI" id="CHEBI:29973"/>
        <dbReference type="ChEBI" id="CHEBI:30011"/>
        <dbReference type="EC" id="3.5.1.44"/>
    </reaction>
</comment>
<dbReference type="InterPro" id="IPR008248">
    <property type="entry name" value="CheB-like"/>
</dbReference>
<dbReference type="HAMAP" id="MF_00099">
    <property type="entry name" value="CheB_chemtxs"/>
    <property type="match status" value="1"/>
</dbReference>
<dbReference type="Pfam" id="PF01339">
    <property type="entry name" value="CheB_methylest"/>
    <property type="match status" value="1"/>
</dbReference>
<dbReference type="GO" id="GO:0006935">
    <property type="term" value="P:chemotaxis"/>
    <property type="evidence" value="ECO:0007669"/>
    <property type="project" value="UniProtKB-UniRule"/>
</dbReference>
<comment type="domain">
    <text evidence="6">Contains a C-terminal catalytic domain, and an N-terminal region which modulates catalytic activity.</text>
</comment>
<organism evidence="12 13">
    <name type="scientific">Cupriavidus agavae</name>
    <dbReference type="NCBI Taxonomy" id="1001822"/>
    <lineage>
        <taxon>Bacteria</taxon>
        <taxon>Pseudomonadati</taxon>
        <taxon>Pseudomonadota</taxon>
        <taxon>Betaproteobacteria</taxon>
        <taxon>Burkholderiales</taxon>
        <taxon>Burkholderiaceae</taxon>
        <taxon>Cupriavidus</taxon>
    </lineage>
</organism>
<keyword evidence="2 6" id="KW-0145">Chemotaxis</keyword>
<comment type="PTM">
    <text evidence="6">Phosphorylated by CheA. Phosphorylation of the N-terminal regulatory domain activates the methylesterase activity.</text>
</comment>
<keyword evidence="4 6" id="KW-0378">Hydrolase</keyword>
<dbReference type="PROSITE" id="PS50110">
    <property type="entry name" value="RESPONSE_REGULATORY"/>
    <property type="match status" value="1"/>
</dbReference>
<dbReference type="AlphaFoldDB" id="A0A4Q7RTZ2"/>
<feature type="active site" evidence="6 7">
    <location>
        <position position="158"/>
    </location>
</feature>